<keyword evidence="3" id="KW-1185">Reference proteome</keyword>
<protein>
    <submittedName>
        <fullName evidence="2">Uncharacterized protein</fullName>
    </submittedName>
</protein>
<sequence length="300" mass="30703">MLASEPAANRAALAELLTQEPEPQPTKLTVANEIAAYAADIRACLKLGHSLAAIAELLQFGGDRLDPQQLRRYLARCEKRLGRKGRAKKADAGSTTPSETPAAPLSNGADRGTTARRSLSGSVDRQTPLPPPARPEAPVRTTVLPNAGAAAPQTTLPLSDKPQGMAASTVQHSTAGQAPPIARSMPPTAVSAGTTTGAGTGTLAKPAAGPTTSGQDQRTAAPNSASSSTTAKPQSTASPELPGLTFEAAMSRTVDRMLGTAKPEANVDMSRQTWRLAGQPDASSVDEAQAGPPLASTTRP</sequence>
<accession>A0ABW2BPL3</accession>
<feature type="compositionally biased region" description="Low complexity" evidence="1">
    <location>
        <begin position="186"/>
        <end position="212"/>
    </location>
</feature>
<gene>
    <name evidence="2" type="ORF">ACFQE0_22780</name>
</gene>
<proteinExistence type="predicted"/>
<feature type="compositionally biased region" description="Polar residues" evidence="1">
    <location>
        <begin position="166"/>
        <end position="176"/>
    </location>
</feature>
<reference evidence="3" key="1">
    <citation type="journal article" date="2019" name="Int. J. Syst. Evol. Microbiol.">
        <title>The Global Catalogue of Microorganisms (GCM) 10K type strain sequencing project: providing services to taxonomists for standard genome sequencing and annotation.</title>
        <authorList>
            <consortium name="The Broad Institute Genomics Platform"/>
            <consortium name="The Broad Institute Genome Sequencing Center for Infectious Disease"/>
            <person name="Wu L."/>
            <person name="Ma J."/>
        </authorList>
    </citation>
    <scope>NUCLEOTIDE SEQUENCE [LARGE SCALE GENOMIC DNA]</scope>
    <source>
        <strain evidence="3">CCUG 48316</strain>
    </source>
</reference>
<feature type="region of interest" description="Disordered" evidence="1">
    <location>
        <begin position="82"/>
        <end position="139"/>
    </location>
</feature>
<name>A0ABW2BPL3_9HYPH</name>
<organism evidence="2 3">
    <name type="scientific">Methylobacterium komagatae</name>
    <dbReference type="NCBI Taxonomy" id="374425"/>
    <lineage>
        <taxon>Bacteria</taxon>
        <taxon>Pseudomonadati</taxon>
        <taxon>Pseudomonadota</taxon>
        <taxon>Alphaproteobacteria</taxon>
        <taxon>Hyphomicrobiales</taxon>
        <taxon>Methylobacteriaceae</taxon>
        <taxon>Methylobacterium</taxon>
    </lineage>
</organism>
<feature type="region of interest" description="Disordered" evidence="1">
    <location>
        <begin position="151"/>
        <end position="300"/>
    </location>
</feature>
<feature type="compositionally biased region" description="Polar residues" evidence="1">
    <location>
        <begin position="115"/>
        <end position="125"/>
    </location>
</feature>
<comment type="caution">
    <text evidence="2">The sequence shown here is derived from an EMBL/GenBank/DDBJ whole genome shotgun (WGS) entry which is preliminary data.</text>
</comment>
<dbReference type="Proteomes" id="UP001596292">
    <property type="component" value="Unassembled WGS sequence"/>
</dbReference>
<dbReference type="EMBL" id="JBHSWN010000001">
    <property type="protein sequence ID" value="MFC6792155.1"/>
    <property type="molecule type" value="Genomic_DNA"/>
</dbReference>
<evidence type="ECO:0000313" key="2">
    <source>
        <dbReference type="EMBL" id="MFC6792155.1"/>
    </source>
</evidence>
<evidence type="ECO:0000256" key="1">
    <source>
        <dbReference type="SAM" id="MobiDB-lite"/>
    </source>
</evidence>
<feature type="compositionally biased region" description="Low complexity" evidence="1">
    <location>
        <begin position="219"/>
        <end position="231"/>
    </location>
</feature>
<evidence type="ECO:0000313" key="3">
    <source>
        <dbReference type="Proteomes" id="UP001596292"/>
    </source>
</evidence>